<keyword evidence="2" id="KW-1185">Reference proteome</keyword>
<evidence type="ECO:0000313" key="2">
    <source>
        <dbReference type="Proteomes" id="UP001201985"/>
    </source>
</evidence>
<dbReference type="Proteomes" id="UP001201985">
    <property type="component" value="Unassembled WGS sequence"/>
</dbReference>
<sequence length="80" mass="8843">MQWFSGTRPSIDQSVIFIENRISDSSDNPFTEFELLLLQAGARLGRETPISPLAQIVRVPDCTVYDGGLAMPIFTEGQTP</sequence>
<dbReference type="EMBL" id="JALBUU010000028">
    <property type="protein sequence ID" value="MCI0755333.1"/>
    <property type="molecule type" value="Genomic_DNA"/>
</dbReference>
<evidence type="ECO:0000313" key="1">
    <source>
        <dbReference type="EMBL" id="MCI0755333.1"/>
    </source>
</evidence>
<gene>
    <name evidence="1" type="ORF">MON41_16555</name>
</gene>
<dbReference type="RefSeq" id="WP_157986060.1">
    <property type="nucleotide sequence ID" value="NZ_JALBUU010000028.1"/>
</dbReference>
<reference evidence="1 2" key="1">
    <citation type="submission" date="2022-03" db="EMBL/GenBank/DDBJ databases">
        <title>Complete genome analysis of Roseomonas KG 17.1 : a prolific producer of plant growth promoters.</title>
        <authorList>
            <person name="Saadouli I."/>
            <person name="Najjari A."/>
            <person name="Mosbah A."/>
            <person name="Ouzari H.I."/>
        </authorList>
    </citation>
    <scope>NUCLEOTIDE SEQUENCE [LARGE SCALE GENOMIC DNA]</scope>
    <source>
        <strain evidence="1 2">KG17-1</strain>
    </source>
</reference>
<organism evidence="1 2">
    <name type="scientific">Teichococcus vastitatis</name>
    <dbReference type="NCBI Taxonomy" id="2307076"/>
    <lineage>
        <taxon>Bacteria</taxon>
        <taxon>Pseudomonadati</taxon>
        <taxon>Pseudomonadota</taxon>
        <taxon>Alphaproteobacteria</taxon>
        <taxon>Acetobacterales</taxon>
        <taxon>Roseomonadaceae</taxon>
        <taxon>Roseomonas</taxon>
    </lineage>
</organism>
<proteinExistence type="predicted"/>
<accession>A0ABS9W8J1</accession>
<protein>
    <submittedName>
        <fullName evidence="1">Uncharacterized protein</fullName>
    </submittedName>
</protein>
<name>A0ABS9W8J1_9PROT</name>
<comment type="caution">
    <text evidence="1">The sequence shown here is derived from an EMBL/GenBank/DDBJ whole genome shotgun (WGS) entry which is preliminary data.</text>
</comment>